<feature type="region of interest" description="Disordered" evidence="1">
    <location>
        <begin position="153"/>
        <end position="172"/>
    </location>
</feature>
<organism evidence="2 3">
    <name type="scientific">Sphingopyxis macrogoltabida</name>
    <name type="common">Sphingomonas macrogoltabidus</name>
    <dbReference type="NCBI Taxonomy" id="33050"/>
    <lineage>
        <taxon>Bacteria</taxon>
        <taxon>Pseudomonadati</taxon>
        <taxon>Pseudomonadota</taxon>
        <taxon>Alphaproteobacteria</taxon>
        <taxon>Sphingomonadales</taxon>
        <taxon>Sphingomonadaceae</taxon>
        <taxon>Sphingopyxis</taxon>
    </lineage>
</organism>
<sequence length="172" mass="19743">MMRGPPDLSDQIFQKCEVESRAVECDQTVSVCERIKKWLRILSRKNDLIFAADGEADERYIVIIAAQPSSFDIEKQHFVRMNEERRQIGTRFGPLMSRFRSHPRFLIGNGQSAILRSRREKVEQHQQITLVQISFEVRNGLMIILTKTLGSNGRQKLSHSNLSDAARPSCIS</sequence>
<accession>A0A0N9V1N1</accession>
<dbReference type="AlphaFoldDB" id="A0A0N9V1N1"/>
<dbReference type="KEGG" id="smag:AN936_14640"/>
<feature type="compositionally biased region" description="Polar residues" evidence="1">
    <location>
        <begin position="153"/>
        <end position="163"/>
    </location>
</feature>
<evidence type="ECO:0000313" key="2">
    <source>
        <dbReference type="EMBL" id="ALH81546.1"/>
    </source>
</evidence>
<protein>
    <submittedName>
        <fullName evidence="2">Uncharacterized protein</fullName>
    </submittedName>
</protein>
<dbReference type="Proteomes" id="UP000058074">
    <property type="component" value="Chromosome"/>
</dbReference>
<evidence type="ECO:0000313" key="3">
    <source>
        <dbReference type="Proteomes" id="UP000058074"/>
    </source>
</evidence>
<gene>
    <name evidence="2" type="ORF">AN936_14640</name>
</gene>
<dbReference type="EMBL" id="CP012700">
    <property type="protein sequence ID" value="ALH81546.1"/>
    <property type="molecule type" value="Genomic_DNA"/>
</dbReference>
<name>A0A0N9V1N1_SPHMC</name>
<evidence type="ECO:0000256" key="1">
    <source>
        <dbReference type="SAM" id="MobiDB-lite"/>
    </source>
</evidence>
<proteinExistence type="predicted"/>
<reference evidence="2 3" key="1">
    <citation type="journal article" date="2015" name="Genome Announc.">
        <title>Complete Genome Sequence of Polypropylene Glycol- and Polyethylene Glycol-Degrading Sphingopyxis macrogoltabida Strain EY-1.</title>
        <authorList>
            <person name="Ohtsubo Y."/>
            <person name="Nagata Y."/>
            <person name="Numata M."/>
            <person name="Tsuchikane K."/>
            <person name="Hosoyama A."/>
            <person name="Yamazoe A."/>
            <person name="Tsuda M."/>
            <person name="Fujita N."/>
            <person name="Kawai F."/>
        </authorList>
    </citation>
    <scope>NUCLEOTIDE SEQUENCE [LARGE SCALE GENOMIC DNA]</scope>
    <source>
        <strain evidence="2 3">EY-1</strain>
    </source>
</reference>